<dbReference type="AlphaFoldDB" id="A0A5C3N4A3"/>
<evidence type="ECO:0000313" key="1">
    <source>
        <dbReference type="EMBL" id="TFK48591.1"/>
    </source>
</evidence>
<protein>
    <recommendedName>
        <fullName evidence="3">DUF4218 domain-containing protein</fullName>
    </recommendedName>
</protein>
<dbReference type="OrthoDB" id="3247418at2759"/>
<accession>A0A5C3N4A3</accession>
<proteinExistence type="predicted"/>
<gene>
    <name evidence="1" type="ORF">OE88DRAFT_1634814</name>
</gene>
<name>A0A5C3N4A3_9AGAM</name>
<dbReference type="PANTHER" id="PTHR46579:SF1">
    <property type="entry name" value="F5_8 TYPE C DOMAIN-CONTAINING PROTEIN"/>
    <property type="match status" value="1"/>
</dbReference>
<evidence type="ECO:0000313" key="2">
    <source>
        <dbReference type="Proteomes" id="UP000305948"/>
    </source>
</evidence>
<reference evidence="1 2" key="1">
    <citation type="journal article" date="2019" name="Nat. Ecol. Evol.">
        <title>Megaphylogeny resolves global patterns of mushroom evolution.</title>
        <authorList>
            <person name="Varga T."/>
            <person name="Krizsan K."/>
            <person name="Foldi C."/>
            <person name="Dima B."/>
            <person name="Sanchez-Garcia M."/>
            <person name="Sanchez-Ramirez S."/>
            <person name="Szollosi G.J."/>
            <person name="Szarkandi J.G."/>
            <person name="Papp V."/>
            <person name="Albert L."/>
            <person name="Andreopoulos W."/>
            <person name="Angelini C."/>
            <person name="Antonin V."/>
            <person name="Barry K.W."/>
            <person name="Bougher N.L."/>
            <person name="Buchanan P."/>
            <person name="Buyck B."/>
            <person name="Bense V."/>
            <person name="Catcheside P."/>
            <person name="Chovatia M."/>
            <person name="Cooper J."/>
            <person name="Damon W."/>
            <person name="Desjardin D."/>
            <person name="Finy P."/>
            <person name="Geml J."/>
            <person name="Haridas S."/>
            <person name="Hughes K."/>
            <person name="Justo A."/>
            <person name="Karasinski D."/>
            <person name="Kautmanova I."/>
            <person name="Kiss B."/>
            <person name="Kocsube S."/>
            <person name="Kotiranta H."/>
            <person name="LaButti K.M."/>
            <person name="Lechner B.E."/>
            <person name="Liimatainen K."/>
            <person name="Lipzen A."/>
            <person name="Lukacs Z."/>
            <person name="Mihaltcheva S."/>
            <person name="Morgado L.N."/>
            <person name="Niskanen T."/>
            <person name="Noordeloos M.E."/>
            <person name="Ohm R.A."/>
            <person name="Ortiz-Santana B."/>
            <person name="Ovrebo C."/>
            <person name="Racz N."/>
            <person name="Riley R."/>
            <person name="Savchenko A."/>
            <person name="Shiryaev A."/>
            <person name="Soop K."/>
            <person name="Spirin V."/>
            <person name="Szebenyi C."/>
            <person name="Tomsovsky M."/>
            <person name="Tulloss R.E."/>
            <person name="Uehling J."/>
            <person name="Grigoriev I.V."/>
            <person name="Vagvolgyi C."/>
            <person name="Papp T."/>
            <person name="Martin F.M."/>
            <person name="Miettinen O."/>
            <person name="Hibbett D.S."/>
            <person name="Nagy L.G."/>
        </authorList>
    </citation>
    <scope>NUCLEOTIDE SEQUENCE [LARGE SCALE GENOMIC DNA]</scope>
    <source>
        <strain evidence="1 2">OMC1185</strain>
    </source>
</reference>
<dbReference type="STRING" id="5364.A0A5C3N4A3"/>
<dbReference type="EMBL" id="ML213519">
    <property type="protein sequence ID" value="TFK48591.1"/>
    <property type="molecule type" value="Genomic_DNA"/>
</dbReference>
<dbReference type="PANTHER" id="PTHR46579">
    <property type="entry name" value="F5/8 TYPE C DOMAIN-CONTAINING PROTEIN-RELATED"/>
    <property type="match status" value="1"/>
</dbReference>
<dbReference type="Proteomes" id="UP000305948">
    <property type="component" value="Unassembled WGS sequence"/>
</dbReference>
<evidence type="ECO:0008006" key="3">
    <source>
        <dbReference type="Google" id="ProtNLM"/>
    </source>
</evidence>
<sequence length="723" mass="82537">MCCLNLGVELMSKPENVYLVGVILGPKEPSTTELNNFVRFLIDVFVISWHRGHHFSRSASSSTGRLVCSAIAIVVNDLPAARRLAQAAGASSRWICTICRLFGKHNASATNYSDWQKRDVSELQKQAYEWKDAKDTKAREEVFERTGMRWSEMWRLPYWDMTRQLVPEPMHTLYLNLTKHFMRDVLLFDPDTSKAPTTTTTAFDHTFSPIPTTLEIREQESVSWIRRYLTAPVLQDLLGDESAIQAWAEGLQKTLCGCHLNSLKEVCRDLQCIPLKRSPTREDCARELKLWRLTKPHIRDEHTIRLGISAFLQKFRSVIKDTDVPTWVDSVPVNYGDKGAGTLKAAQWRFIALIYLPITAVTMWTIAAENPMPEMKSRYTQALDCAMHLVCALRIAGLRMMTEMRALSYCVHILSFVDLRSKLFPHGDPSVLLHSAVHIYEFLHLFGPVHWWWAFPFERLVGVLQRLPHNHKTGQAEATMVWSLIRAANLRRWLSCSDCPPWVKHCKHFFDRAFGSKSAKHPDYDLTSTPTPQVFPPELQRSTAERGCLHAYLRVEGVMYSTARQHTGNSLIFFYPQGNKLLAPVPGCIQYIYSTGNSAKFAVKRQLRAPDGTKNPFDKWKVDYPAAIYSRSLASELEEVGTEDIYCHFARCPLSAELVVVLPLVQVHYFLASSSLAAADRLFSTELNSPRPLYCYVAMCSTRETKVDLFIHNMCIRLQDIID</sequence>
<keyword evidence="2" id="KW-1185">Reference proteome</keyword>
<organism evidence="1 2">
    <name type="scientific">Heliocybe sulcata</name>
    <dbReference type="NCBI Taxonomy" id="5364"/>
    <lineage>
        <taxon>Eukaryota</taxon>
        <taxon>Fungi</taxon>
        <taxon>Dikarya</taxon>
        <taxon>Basidiomycota</taxon>
        <taxon>Agaricomycotina</taxon>
        <taxon>Agaricomycetes</taxon>
        <taxon>Gloeophyllales</taxon>
        <taxon>Gloeophyllaceae</taxon>
        <taxon>Heliocybe</taxon>
    </lineage>
</organism>